<evidence type="ECO:0000256" key="4">
    <source>
        <dbReference type="ARBA" id="ARBA00023136"/>
    </source>
</evidence>
<feature type="transmembrane region" description="Helical" evidence="5">
    <location>
        <begin position="65"/>
        <end position="89"/>
    </location>
</feature>
<evidence type="ECO:0000313" key="7">
    <source>
        <dbReference type="Proteomes" id="UP000271974"/>
    </source>
</evidence>
<dbReference type="EMBL" id="RQTK01000089">
    <property type="protein sequence ID" value="RUS88226.1"/>
    <property type="molecule type" value="Genomic_DNA"/>
</dbReference>
<gene>
    <name evidence="6" type="ORF">EGW08_003992</name>
</gene>
<evidence type="ECO:0000256" key="5">
    <source>
        <dbReference type="SAM" id="Phobius"/>
    </source>
</evidence>
<dbReference type="AlphaFoldDB" id="A0A433U337"/>
<feature type="transmembrane region" description="Helical" evidence="5">
    <location>
        <begin position="96"/>
        <end position="120"/>
    </location>
</feature>
<evidence type="ECO:0000256" key="2">
    <source>
        <dbReference type="ARBA" id="ARBA00022692"/>
    </source>
</evidence>
<keyword evidence="3 5" id="KW-1133">Transmembrane helix</keyword>
<dbReference type="PANTHER" id="PTHR19282">
    <property type="entry name" value="TETRASPANIN"/>
    <property type="match status" value="1"/>
</dbReference>
<dbReference type="SUPFAM" id="SSF48652">
    <property type="entry name" value="Tetraspanin"/>
    <property type="match status" value="1"/>
</dbReference>
<accession>A0A433U337</accession>
<comment type="subcellular location">
    <subcellularLocation>
        <location evidence="1">Membrane</location>
        <topology evidence="1">Multi-pass membrane protein</topology>
    </subcellularLocation>
</comment>
<dbReference type="OrthoDB" id="6254918at2759"/>
<dbReference type="InterPro" id="IPR018499">
    <property type="entry name" value="Tetraspanin/Peripherin"/>
</dbReference>
<dbReference type="PANTHER" id="PTHR19282:SF452">
    <property type="entry name" value="LD03691P"/>
    <property type="match status" value="1"/>
</dbReference>
<evidence type="ECO:0008006" key="8">
    <source>
        <dbReference type="Google" id="ProtNLM"/>
    </source>
</evidence>
<dbReference type="Gene3D" id="1.10.1450.10">
    <property type="entry name" value="Tetraspanin"/>
    <property type="match status" value="1"/>
</dbReference>
<dbReference type="STRING" id="188477.A0A433U337"/>
<evidence type="ECO:0000256" key="1">
    <source>
        <dbReference type="ARBA" id="ARBA00004141"/>
    </source>
</evidence>
<dbReference type="Proteomes" id="UP000271974">
    <property type="component" value="Unassembled WGS sequence"/>
</dbReference>
<dbReference type="InterPro" id="IPR008952">
    <property type="entry name" value="Tetraspanin_EC2_sf"/>
</dbReference>
<feature type="transmembrane region" description="Helical" evidence="5">
    <location>
        <begin position="15"/>
        <end position="37"/>
    </location>
</feature>
<sequence>MKNIRLTINRSMGRVDVWILVPLVGGALIAVGVFAILDNHSMIRLGRINSDGLYSNSSTPGLLDVASVMSIVSGSLTILMAVQGMVTLCGQWSCMIAMYMAGLIILLLLNAATVGVSVSFTARVEDHLYNATYLGIKDQFEGRIFTSNQFSRAFDKAQVEFDCCGLDNYTDFLSFSDSWLDKESLQ</sequence>
<dbReference type="Pfam" id="PF00335">
    <property type="entry name" value="Tetraspanin"/>
    <property type="match status" value="1"/>
</dbReference>
<reference evidence="6 7" key="1">
    <citation type="submission" date="2019-01" db="EMBL/GenBank/DDBJ databases">
        <title>A draft genome assembly of the solar-powered sea slug Elysia chlorotica.</title>
        <authorList>
            <person name="Cai H."/>
            <person name="Li Q."/>
            <person name="Fang X."/>
            <person name="Li J."/>
            <person name="Curtis N.E."/>
            <person name="Altenburger A."/>
            <person name="Shibata T."/>
            <person name="Feng M."/>
            <person name="Maeda T."/>
            <person name="Schwartz J.A."/>
            <person name="Shigenobu S."/>
            <person name="Lundholm N."/>
            <person name="Nishiyama T."/>
            <person name="Yang H."/>
            <person name="Hasebe M."/>
            <person name="Li S."/>
            <person name="Pierce S.K."/>
            <person name="Wang J."/>
        </authorList>
    </citation>
    <scope>NUCLEOTIDE SEQUENCE [LARGE SCALE GENOMIC DNA]</scope>
    <source>
        <strain evidence="6">EC2010</strain>
        <tissue evidence="6">Whole organism of an adult</tissue>
    </source>
</reference>
<organism evidence="6 7">
    <name type="scientific">Elysia chlorotica</name>
    <name type="common">Eastern emerald elysia</name>
    <name type="synonym">Sea slug</name>
    <dbReference type="NCBI Taxonomy" id="188477"/>
    <lineage>
        <taxon>Eukaryota</taxon>
        <taxon>Metazoa</taxon>
        <taxon>Spiralia</taxon>
        <taxon>Lophotrochozoa</taxon>
        <taxon>Mollusca</taxon>
        <taxon>Gastropoda</taxon>
        <taxon>Heterobranchia</taxon>
        <taxon>Euthyneura</taxon>
        <taxon>Panpulmonata</taxon>
        <taxon>Sacoglossa</taxon>
        <taxon>Placobranchoidea</taxon>
        <taxon>Plakobranchidae</taxon>
        <taxon>Elysia</taxon>
    </lineage>
</organism>
<feature type="non-terminal residue" evidence="6">
    <location>
        <position position="186"/>
    </location>
</feature>
<comment type="caution">
    <text evidence="6">The sequence shown here is derived from an EMBL/GenBank/DDBJ whole genome shotgun (WGS) entry which is preliminary data.</text>
</comment>
<keyword evidence="2 5" id="KW-0812">Transmembrane</keyword>
<protein>
    <recommendedName>
        <fullName evidence="8">Tetraspanin</fullName>
    </recommendedName>
</protein>
<evidence type="ECO:0000256" key="3">
    <source>
        <dbReference type="ARBA" id="ARBA00022989"/>
    </source>
</evidence>
<name>A0A433U337_ELYCH</name>
<dbReference type="GO" id="GO:0016020">
    <property type="term" value="C:membrane"/>
    <property type="evidence" value="ECO:0007669"/>
    <property type="project" value="UniProtKB-SubCell"/>
</dbReference>
<proteinExistence type="predicted"/>
<keyword evidence="4 5" id="KW-0472">Membrane</keyword>
<keyword evidence="7" id="KW-1185">Reference proteome</keyword>
<evidence type="ECO:0000313" key="6">
    <source>
        <dbReference type="EMBL" id="RUS88226.1"/>
    </source>
</evidence>